<dbReference type="OrthoDB" id="18408at2759"/>
<keyword evidence="4 6" id="KW-1133">Transmembrane helix</keyword>
<dbReference type="Proteomes" id="UP000726737">
    <property type="component" value="Unassembled WGS sequence"/>
</dbReference>
<evidence type="ECO:0000313" key="8">
    <source>
        <dbReference type="Proteomes" id="UP000726737"/>
    </source>
</evidence>
<comment type="caution">
    <text evidence="7">The sequence shown here is derived from an EMBL/GenBank/DDBJ whole genome shotgun (WGS) entry which is preliminary data.</text>
</comment>
<comment type="function">
    <text evidence="6">Subunit of the oligosaccharyl transferase (OST) complex that catalyzes the initial transfer of a defined glycan (Glc(3)Man(9)GlcNAc(2) in eukaryotes) from the lipid carrier dolichol-pyrophosphate to an asparagine residue within an Asn-X-Ser/Thr consensus motif in nascent polypeptide chains, the first step in protein N-glycosylation. N-glycosylation occurs cotranslationally and the complex associates with the Sec61 complex at the channel-forming translocon complex that mediates protein translocation across the endoplasmic reticulum (ER). All subunits are required for a maximal enzyme activity.</text>
</comment>
<dbReference type="GO" id="GO:0008250">
    <property type="term" value="C:oligosaccharyltransferase complex"/>
    <property type="evidence" value="ECO:0007669"/>
    <property type="project" value="UniProtKB-UniRule"/>
</dbReference>
<feature type="transmembrane region" description="Helical" evidence="6">
    <location>
        <begin position="29"/>
        <end position="47"/>
    </location>
</feature>
<evidence type="ECO:0000256" key="6">
    <source>
        <dbReference type="RuleBase" id="RU367008"/>
    </source>
</evidence>
<feature type="transmembrane region" description="Helical" evidence="6">
    <location>
        <begin position="59"/>
        <end position="81"/>
    </location>
</feature>
<dbReference type="Pfam" id="PF05251">
    <property type="entry name" value="Ost5"/>
    <property type="match status" value="1"/>
</dbReference>
<comment type="similarity">
    <text evidence="2 6">Belongs to the OST5 family.</text>
</comment>
<evidence type="ECO:0000256" key="1">
    <source>
        <dbReference type="ARBA" id="ARBA00004141"/>
    </source>
</evidence>
<gene>
    <name evidence="7" type="ORF">BG011_002351</name>
</gene>
<dbReference type="InterPro" id="IPR007915">
    <property type="entry name" value="TMEM258/Ost5"/>
</dbReference>
<dbReference type="AlphaFoldDB" id="A0A9P6Q573"/>
<organism evidence="7 8">
    <name type="scientific">Mortierella polycephala</name>
    <dbReference type="NCBI Taxonomy" id="41804"/>
    <lineage>
        <taxon>Eukaryota</taxon>
        <taxon>Fungi</taxon>
        <taxon>Fungi incertae sedis</taxon>
        <taxon>Mucoromycota</taxon>
        <taxon>Mortierellomycotina</taxon>
        <taxon>Mortierellomycetes</taxon>
        <taxon>Mortierellales</taxon>
        <taxon>Mortierellaceae</taxon>
        <taxon>Mortierella</taxon>
    </lineage>
</organism>
<keyword evidence="3 6" id="KW-0812">Transmembrane</keyword>
<comment type="subcellular location">
    <subcellularLocation>
        <location evidence="1 6">Membrane</location>
        <topology evidence="1 6">Multi-pass membrane protein</topology>
    </subcellularLocation>
</comment>
<evidence type="ECO:0000256" key="2">
    <source>
        <dbReference type="ARBA" id="ARBA00009825"/>
    </source>
</evidence>
<reference evidence="7" key="1">
    <citation type="journal article" date="2020" name="Fungal Divers.">
        <title>Resolving the Mortierellaceae phylogeny through synthesis of multi-gene phylogenetics and phylogenomics.</title>
        <authorList>
            <person name="Vandepol N."/>
            <person name="Liber J."/>
            <person name="Desiro A."/>
            <person name="Na H."/>
            <person name="Kennedy M."/>
            <person name="Barry K."/>
            <person name="Grigoriev I.V."/>
            <person name="Miller A.N."/>
            <person name="O'Donnell K."/>
            <person name="Stajich J.E."/>
            <person name="Bonito G."/>
        </authorList>
    </citation>
    <scope>NUCLEOTIDE SEQUENCE</scope>
    <source>
        <strain evidence="7">KOD948</strain>
    </source>
</reference>
<comment type="subunit">
    <text evidence="6">Component of the oligosaccharyltransferase (OST) complex.</text>
</comment>
<protein>
    <recommendedName>
        <fullName evidence="6">Dolichyl-diphosphooligosaccharide-protein glycosyltransferase subunit OST5</fullName>
    </recommendedName>
</protein>
<name>A0A9P6Q573_9FUNG</name>
<dbReference type="GO" id="GO:0006487">
    <property type="term" value="P:protein N-linked glycosylation"/>
    <property type="evidence" value="ECO:0007669"/>
    <property type="project" value="UniProtKB-UniRule"/>
</dbReference>
<evidence type="ECO:0000313" key="7">
    <source>
        <dbReference type="EMBL" id="KAG0259830.1"/>
    </source>
</evidence>
<keyword evidence="5 6" id="KW-0472">Membrane</keyword>
<keyword evidence="8" id="KW-1185">Reference proteome</keyword>
<evidence type="ECO:0000256" key="3">
    <source>
        <dbReference type="ARBA" id="ARBA00022692"/>
    </source>
</evidence>
<accession>A0A9P6Q573</accession>
<sequence>MDPLYSELNAAWEAGTPFAPPLPVSVQPVLAFVTLSAGLLFAAKFGIAQKPVLVHDLATSIPSAILLGFGVVFLFLSAGLYL</sequence>
<dbReference type="EMBL" id="JAAAJA010000173">
    <property type="protein sequence ID" value="KAG0259830.1"/>
    <property type="molecule type" value="Genomic_DNA"/>
</dbReference>
<evidence type="ECO:0000256" key="4">
    <source>
        <dbReference type="ARBA" id="ARBA00022989"/>
    </source>
</evidence>
<evidence type="ECO:0000256" key="5">
    <source>
        <dbReference type="ARBA" id="ARBA00023136"/>
    </source>
</evidence>
<proteinExistence type="inferred from homology"/>